<dbReference type="NCBIfam" id="NF001377">
    <property type="entry name" value="PRK00278.2-4"/>
    <property type="match status" value="1"/>
</dbReference>
<evidence type="ECO:0000313" key="11">
    <source>
        <dbReference type="EMBL" id="MBP3950595.1"/>
    </source>
</evidence>
<comment type="similarity">
    <text evidence="3 9">Belongs to the TrpC family.</text>
</comment>
<dbReference type="EMBL" id="JAGKSQ010000002">
    <property type="protein sequence ID" value="MBP3950595.1"/>
    <property type="molecule type" value="Genomic_DNA"/>
</dbReference>
<protein>
    <recommendedName>
        <fullName evidence="9">Indole-3-glycerol phosphate synthase</fullName>
        <shortName evidence="9">IGPS</shortName>
        <ecNumber evidence="9">4.1.1.48</ecNumber>
    </recommendedName>
</protein>
<reference evidence="11" key="1">
    <citation type="submission" date="2021-03" db="EMBL/GenBank/DDBJ databases">
        <title>Bacillus suaedae sp. nov., isolated from Suaeda aralocaspica.</title>
        <authorList>
            <person name="Lei R.F.R."/>
        </authorList>
    </citation>
    <scope>NUCLEOTIDE SEQUENCE</scope>
    <source>
        <strain evidence="11">YZJH907-2</strain>
    </source>
</reference>
<dbReference type="Proteomes" id="UP000678228">
    <property type="component" value="Unassembled WGS sequence"/>
</dbReference>
<name>A0A940WY40_9BACI</name>
<dbReference type="AlphaFoldDB" id="A0A940WY40"/>
<dbReference type="EC" id="4.1.1.48" evidence="9"/>
<dbReference type="CDD" id="cd00331">
    <property type="entry name" value="IGPS"/>
    <property type="match status" value="1"/>
</dbReference>
<keyword evidence="5 9" id="KW-0210">Decarboxylase</keyword>
<dbReference type="InterPro" id="IPR001468">
    <property type="entry name" value="Indole-3-GlycerolPSynthase_CS"/>
</dbReference>
<organism evidence="11 12">
    <name type="scientific">Halalkalibacter suaedae</name>
    <dbReference type="NCBI Taxonomy" id="2822140"/>
    <lineage>
        <taxon>Bacteria</taxon>
        <taxon>Bacillati</taxon>
        <taxon>Bacillota</taxon>
        <taxon>Bacilli</taxon>
        <taxon>Bacillales</taxon>
        <taxon>Bacillaceae</taxon>
        <taxon>Halalkalibacter</taxon>
    </lineage>
</organism>
<comment type="catalytic activity">
    <reaction evidence="1 9">
        <text>1-(2-carboxyphenylamino)-1-deoxy-D-ribulose 5-phosphate + H(+) = (1S,2R)-1-C-(indol-3-yl)glycerol 3-phosphate + CO2 + H2O</text>
        <dbReference type="Rhea" id="RHEA:23476"/>
        <dbReference type="ChEBI" id="CHEBI:15377"/>
        <dbReference type="ChEBI" id="CHEBI:15378"/>
        <dbReference type="ChEBI" id="CHEBI:16526"/>
        <dbReference type="ChEBI" id="CHEBI:58613"/>
        <dbReference type="ChEBI" id="CHEBI:58866"/>
        <dbReference type="EC" id="4.1.1.48"/>
    </reaction>
</comment>
<comment type="pathway">
    <text evidence="2 9">Amino-acid biosynthesis; L-tryptophan biosynthesis; L-tryptophan from chorismate: step 4/5.</text>
</comment>
<dbReference type="InterPro" id="IPR013798">
    <property type="entry name" value="Indole-3-glycerol_P_synth_dom"/>
</dbReference>
<evidence type="ECO:0000256" key="3">
    <source>
        <dbReference type="ARBA" id="ARBA00008737"/>
    </source>
</evidence>
<dbReference type="SUPFAM" id="SSF51366">
    <property type="entry name" value="Ribulose-phoshate binding barrel"/>
    <property type="match status" value="1"/>
</dbReference>
<dbReference type="PANTHER" id="PTHR22854:SF2">
    <property type="entry name" value="INDOLE-3-GLYCEROL-PHOSPHATE SYNTHASE"/>
    <property type="match status" value="1"/>
</dbReference>
<dbReference type="InterPro" id="IPR011060">
    <property type="entry name" value="RibuloseP-bd_barrel"/>
</dbReference>
<feature type="domain" description="Indole-3-glycerol phosphate synthase" evidence="10">
    <location>
        <begin position="5"/>
        <end position="247"/>
    </location>
</feature>
<evidence type="ECO:0000259" key="10">
    <source>
        <dbReference type="Pfam" id="PF00218"/>
    </source>
</evidence>
<keyword evidence="4 9" id="KW-0028">Amino-acid biosynthesis</keyword>
<gene>
    <name evidence="9 11" type="primary">trpC</name>
    <name evidence="11" type="ORF">J7W16_05565</name>
</gene>
<keyword evidence="8 9" id="KW-0456">Lyase</keyword>
<dbReference type="InterPro" id="IPR045186">
    <property type="entry name" value="Indole-3-glycerol_P_synth"/>
</dbReference>
<keyword evidence="12" id="KW-1185">Reference proteome</keyword>
<dbReference type="GO" id="GO:0004640">
    <property type="term" value="F:phosphoribosylanthranilate isomerase activity"/>
    <property type="evidence" value="ECO:0007669"/>
    <property type="project" value="TreeGrafter"/>
</dbReference>
<keyword evidence="7 9" id="KW-0057">Aromatic amino acid biosynthesis</keyword>
<dbReference type="HAMAP" id="MF_00134_B">
    <property type="entry name" value="IGPS_B"/>
    <property type="match status" value="1"/>
</dbReference>
<keyword evidence="6 9" id="KW-0822">Tryptophan biosynthesis</keyword>
<dbReference type="PROSITE" id="PS00614">
    <property type="entry name" value="IGPS"/>
    <property type="match status" value="1"/>
</dbReference>
<accession>A0A940WY40</accession>
<proteinExistence type="inferred from homology"/>
<dbReference type="Gene3D" id="3.20.20.70">
    <property type="entry name" value="Aldolase class I"/>
    <property type="match status" value="1"/>
</dbReference>
<evidence type="ECO:0000256" key="6">
    <source>
        <dbReference type="ARBA" id="ARBA00022822"/>
    </source>
</evidence>
<dbReference type="Pfam" id="PF00218">
    <property type="entry name" value="IGPS"/>
    <property type="match status" value="1"/>
</dbReference>
<evidence type="ECO:0000256" key="5">
    <source>
        <dbReference type="ARBA" id="ARBA00022793"/>
    </source>
</evidence>
<dbReference type="GO" id="GO:0000162">
    <property type="term" value="P:L-tryptophan biosynthetic process"/>
    <property type="evidence" value="ECO:0007669"/>
    <property type="project" value="UniProtKB-UniRule"/>
</dbReference>
<dbReference type="InterPro" id="IPR013785">
    <property type="entry name" value="Aldolase_TIM"/>
</dbReference>
<dbReference type="RefSeq" id="WP_210596285.1">
    <property type="nucleotide sequence ID" value="NZ_JAGKSQ010000002.1"/>
</dbReference>
<evidence type="ECO:0000256" key="8">
    <source>
        <dbReference type="ARBA" id="ARBA00023239"/>
    </source>
</evidence>
<dbReference type="FunFam" id="3.20.20.70:FF:000024">
    <property type="entry name" value="Indole-3-glycerol phosphate synthase"/>
    <property type="match status" value="1"/>
</dbReference>
<evidence type="ECO:0000313" key="12">
    <source>
        <dbReference type="Proteomes" id="UP000678228"/>
    </source>
</evidence>
<sequence length="258" mass="28544">MLNKILETKRREIDELVLPEQKKVAHFSLYESLKNPNHTIGLIAEVKKASPSKGLICENFDPEMIAKGYEAGGADAISVLTDIEYFQGHRDFLSAVKDVCSLPVMRKDFIIDKKQIDETVRIGADAMLLIVGTVPIKELEILYNYAYDNGLECLVEVHAKDELVELLSTFTPKIIGVNNRNLKTFETSLNQTEEMASLIPEGSLFISESGIHKEADILRVKSVGATGVLVGESLMRAQSPTIGIKKLFGGEFRESATT</sequence>
<dbReference type="GO" id="GO:0004425">
    <property type="term" value="F:indole-3-glycerol-phosphate synthase activity"/>
    <property type="evidence" value="ECO:0007669"/>
    <property type="project" value="UniProtKB-UniRule"/>
</dbReference>
<evidence type="ECO:0000256" key="4">
    <source>
        <dbReference type="ARBA" id="ARBA00022605"/>
    </source>
</evidence>
<dbReference type="NCBIfam" id="NF001375">
    <property type="entry name" value="PRK00278.2-2"/>
    <property type="match status" value="1"/>
</dbReference>
<evidence type="ECO:0000256" key="2">
    <source>
        <dbReference type="ARBA" id="ARBA00004696"/>
    </source>
</evidence>
<comment type="caution">
    <text evidence="11">The sequence shown here is derived from an EMBL/GenBank/DDBJ whole genome shotgun (WGS) entry which is preliminary data.</text>
</comment>
<evidence type="ECO:0000256" key="7">
    <source>
        <dbReference type="ARBA" id="ARBA00023141"/>
    </source>
</evidence>
<dbReference type="PANTHER" id="PTHR22854">
    <property type="entry name" value="TRYPTOPHAN BIOSYNTHESIS PROTEIN"/>
    <property type="match status" value="1"/>
</dbReference>
<evidence type="ECO:0000256" key="1">
    <source>
        <dbReference type="ARBA" id="ARBA00001633"/>
    </source>
</evidence>
<evidence type="ECO:0000256" key="9">
    <source>
        <dbReference type="HAMAP-Rule" id="MF_00134"/>
    </source>
</evidence>